<accession>A0A345NL27</accession>
<proteinExistence type="predicted"/>
<dbReference type="Gene3D" id="2.30.110.10">
    <property type="entry name" value="Electron Transport, Fmn-binding Protein, Chain A"/>
    <property type="match status" value="1"/>
</dbReference>
<evidence type="ECO:0000313" key="4">
    <source>
        <dbReference type="Proteomes" id="UP000253790"/>
    </source>
</evidence>
<keyword evidence="1" id="KW-0560">Oxidoreductase</keyword>
<dbReference type="OrthoDB" id="1094370at2"/>
<feature type="domain" description="Pyridoxamine 5'-phosphate oxidase N-terminal" evidence="2">
    <location>
        <begin position="3"/>
        <end position="107"/>
    </location>
</feature>
<dbReference type="Pfam" id="PF01243">
    <property type="entry name" value="PNPOx_N"/>
    <property type="match status" value="1"/>
</dbReference>
<dbReference type="PANTHER" id="PTHR35176:SF2">
    <property type="entry name" value="F420H(2)-DEPENDENT REDUCTASE RV1155"/>
    <property type="match status" value="1"/>
</dbReference>
<dbReference type="Proteomes" id="UP000253790">
    <property type="component" value="Chromosome"/>
</dbReference>
<protein>
    <submittedName>
        <fullName evidence="3">PPOX class F420-dependent oxidoreductase</fullName>
    </submittedName>
</protein>
<keyword evidence="4" id="KW-1185">Reference proteome</keyword>
<dbReference type="GO" id="GO:0016627">
    <property type="term" value="F:oxidoreductase activity, acting on the CH-CH group of donors"/>
    <property type="evidence" value="ECO:0007669"/>
    <property type="project" value="TreeGrafter"/>
</dbReference>
<sequence>MTDDALHDIIAGGKLCVIATIRKDGRPQLSQVTYAYDRGRDMVRVSVTDSRAKTANLRRDPRGTLLVQGPGGWAYAAAEFRAEVLPVTTDPHDASADELVDIYRSVAGEHPDWEEFREAMVTERRLPLHLHLDKVLGMAGRH</sequence>
<evidence type="ECO:0000259" key="2">
    <source>
        <dbReference type="Pfam" id="PF01243"/>
    </source>
</evidence>
<dbReference type="InterPro" id="IPR019920">
    <property type="entry name" value="F420-binding_dom_put"/>
</dbReference>
<dbReference type="RefSeq" id="WP_114927500.1">
    <property type="nucleotide sequence ID" value="NZ_CP031229.1"/>
</dbReference>
<dbReference type="KEGG" id="orn:DV701_05990"/>
<gene>
    <name evidence="3" type="ORF">DV701_05990</name>
</gene>
<dbReference type="GO" id="GO:0070967">
    <property type="term" value="F:coenzyme F420 binding"/>
    <property type="evidence" value="ECO:0007669"/>
    <property type="project" value="TreeGrafter"/>
</dbReference>
<dbReference type="InterPro" id="IPR011576">
    <property type="entry name" value="Pyridox_Oxase_N"/>
</dbReference>
<dbReference type="InterPro" id="IPR012349">
    <property type="entry name" value="Split_barrel_FMN-bd"/>
</dbReference>
<dbReference type="GO" id="GO:0005829">
    <property type="term" value="C:cytosol"/>
    <property type="evidence" value="ECO:0007669"/>
    <property type="project" value="TreeGrafter"/>
</dbReference>
<dbReference type="EMBL" id="CP031229">
    <property type="protein sequence ID" value="AXH95735.1"/>
    <property type="molecule type" value="Genomic_DNA"/>
</dbReference>
<reference evidence="3 4" key="1">
    <citation type="submission" date="2018-07" db="EMBL/GenBank/DDBJ databases">
        <title>Complete genome sequencing of Ornithinimicrobium sp. AMA3305.</title>
        <authorList>
            <person name="Bae J.-W."/>
        </authorList>
    </citation>
    <scope>NUCLEOTIDE SEQUENCE [LARGE SCALE GENOMIC DNA]</scope>
    <source>
        <strain evidence="3 4">AMA3305</strain>
    </source>
</reference>
<dbReference type="PANTHER" id="PTHR35176">
    <property type="entry name" value="HEME OXYGENASE HI_0854-RELATED"/>
    <property type="match status" value="1"/>
</dbReference>
<dbReference type="AlphaFoldDB" id="A0A345NL27"/>
<evidence type="ECO:0000313" key="3">
    <source>
        <dbReference type="EMBL" id="AXH95735.1"/>
    </source>
</evidence>
<evidence type="ECO:0000256" key="1">
    <source>
        <dbReference type="ARBA" id="ARBA00023002"/>
    </source>
</evidence>
<dbReference type="NCBIfam" id="TIGR03618">
    <property type="entry name" value="Rv1155_F420"/>
    <property type="match status" value="1"/>
</dbReference>
<dbReference type="InterPro" id="IPR052019">
    <property type="entry name" value="F420H2_bilvrd_red/Heme_oxyg"/>
</dbReference>
<dbReference type="SUPFAM" id="SSF50475">
    <property type="entry name" value="FMN-binding split barrel"/>
    <property type="match status" value="1"/>
</dbReference>
<organism evidence="3 4">
    <name type="scientific">Ornithinimicrobium avium</name>
    <dbReference type="NCBI Taxonomy" id="2283195"/>
    <lineage>
        <taxon>Bacteria</taxon>
        <taxon>Bacillati</taxon>
        <taxon>Actinomycetota</taxon>
        <taxon>Actinomycetes</taxon>
        <taxon>Micrococcales</taxon>
        <taxon>Ornithinimicrobiaceae</taxon>
        <taxon>Ornithinimicrobium</taxon>
    </lineage>
</organism>
<name>A0A345NL27_9MICO</name>